<dbReference type="Proteomes" id="UP000187012">
    <property type="component" value="Unassembled WGS sequence"/>
</dbReference>
<keyword evidence="1" id="KW-0472">Membrane</keyword>
<keyword evidence="3" id="KW-1185">Reference proteome</keyword>
<accession>A0A1N7RKF6</accession>
<name>A0A1N7RKF6_9BURK</name>
<keyword evidence="1" id="KW-1133">Transmembrane helix</keyword>
<evidence type="ECO:0000313" key="3">
    <source>
        <dbReference type="Proteomes" id="UP000187012"/>
    </source>
</evidence>
<proteinExistence type="predicted"/>
<keyword evidence="1" id="KW-0812">Transmembrane</keyword>
<gene>
    <name evidence="2" type="ORF">BN2475_50100</name>
</gene>
<feature type="transmembrane region" description="Helical" evidence="1">
    <location>
        <begin position="29"/>
        <end position="56"/>
    </location>
</feature>
<sequence length="63" mass="7218">MSGETKWVLALRRIRDEKPRIRLWSGRRIFAVALAGIVLSVLFAWSFLNLLLVLVFPGRSAIH</sequence>
<dbReference type="AlphaFoldDB" id="A0A1N7RKF6"/>
<evidence type="ECO:0000313" key="2">
    <source>
        <dbReference type="EMBL" id="SIT35579.1"/>
    </source>
</evidence>
<evidence type="ECO:0000256" key="1">
    <source>
        <dbReference type="SAM" id="Phobius"/>
    </source>
</evidence>
<dbReference type="EMBL" id="CYGX02000005">
    <property type="protein sequence ID" value="SIT35579.1"/>
    <property type="molecule type" value="Genomic_DNA"/>
</dbReference>
<organism evidence="2 3">
    <name type="scientific">Paraburkholderia ribeironis</name>
    <dbReference type="NCBI Taxonomy" id="1247936"/>
    <lineage>
        <taxon>Bacteria</taxon>
        <taxon>Pseudomonadati</taxon>
        <taxon>Pseudomonadota</taxon>
        <taxon>Betaproteobacteria</taxon>
        <taxon>Burkholderiales</taxon>
        <taxon>Burkholderiaceae</taxon>
        <taxon>Paraburkholderia</taxon>
    </lineage>
</organism>
<protein>
    <submittedName>
        <fullName evidence="2">Uncharacterized protein</fullName>
    </submittedName>
</protein>
<dbReference type="STRING" id="1247936.BN2475_50100"/>
<dbReference type="RefSeq" id="WP_143325716.1">
    <property type="nucleotide sequence ID" value="NZ_CYGX02000005.1"/>
</dbReference>
<reference evidence="2 3" key="1">
    <citation type="submission" date="2016-12" db="EMBL/GenBank/DDBJ databases">
        <authorList>
            <person name="Song W.-J."/>
            <person name="Kurnit D.M."/>
        </authorList>
    </citation>
    <scope>NUCLEOTIDE SEQUENCE [LARGE SCALE GENOMIC DNA]</scope>
    <source>
        <strain evidence="2 3">STM7296</strain>
    </source>
</reference>